<dbReference type="GO" id="GO:0030091">
    <property type="term" value="P:protein repair"/>
    <property type="evidence" value="ECO:0007669"/>
    <property type="project" value="InterPro"/>
</dbReference>
<dbReference type="RefSeq" id="XP_007412398.1">
    <property type="nucleotide sequence ID" value="XM_007412336.1"/>
</dbReference>
<keyword evidence="8" id="KW-1185">Reference proteome</keyword>
<dbReference type="OrthoDB" id="44061at2759"/>
<keyword evidence="2 5" id="KW-0479">Metal-binding</keyword>
<dbReference type="Proteomes" id="UP000001072">
    <property type="component" value="Unassembled WGS sequence"/>
</dbReference>
<dbReference type="InterPro" id="IPR002579">
    <property type="entry name" value="Met_Sox_Rdtase_MsrB_dom"/>
</dbReference>
<dbReference type="Pfam" id="PF01641">
    <property type="entry name" value="SelR"/>
    <property type="match status" value="1"/>
</dbReference>
<dbReference type="GO" id="GO:0006979">
    <property type="term" value="P:response to oxidative stress"/>
    <property type="evidence" value="ECO:0007669"/>
    <property type="project" value="InterPro"/>
</dbReference>
<proteinExistence type="inferred from homology"/>
<dbReference type="KEGG" id="mlr:MELLADRAFT_108582"/>
<comment type="catalytic activity">
    <reaction evidence="5">
        <text>L-methionyl-[protein] + [thioredoxin]-disulfide + H2O = L-methionyl-(R)-S-oxide-[protein] + [thioredoxin]-dithiol</text>
        <dbReference type="Rhea" id="RHEA:24164"/>
        <dbReference type="Rhea" id="RHEA-COMP:10698"/>
        <dbReference type="Rhea" id="RHEA-COMP:10700"/>
        <dbReference type="Rhea" id="RHEA-COMP:12313"/>
        <dbReference type="Rhea" id="RHEA-COMP:12314"/>
        <dbReference type="ChEBI" id="CHEBI:15377"/>
        <dbReference type="ChEBI" id="CHEBI:16044"/>
        <dbReference type="ChEBI" id="CHEBI:29950"/>
        <dbReference type="ChEBI" id="CHEBI:45764"/>
        <dbReference type="ChEBI" id="CHEBI:50058"/>
        <dbReference type="EC" id="1.8.4.12"/>
    </reaction>
</comment>
<evidence type="ECO:0000256" key="4">
    <source>
        <dbReference type="ARBA" id="ARBA00023002"/>
    </source>
</evidence>
<dbReference type="GO" id="GO:0046872">
    <property type="term" value="F:metal ion binding"/>
    <property type="evidence" value="ECO:0007669"/>
    <property type="project" value="UniProtKB-KW"/>
</dbReference>
<dbReference type="EC" id="1.8.4.12" evidence="5"/>
<dbReference type="Gene3D" id="2.170.150.20">
    <property type="entry name" value="Peptide methionine sulfoxide reductase"/>
    <property type="match status" value="1"/>
</dbReference>
<dbReference type="VEuPathDB" id="FungiDB:MELLADRAFT_108582"/>
<evidence type="ECO:0000256" key="1">
    <source>
        <dbReference type="ARBA" id="ARBA00007174"/>
    </source>
</evidence>
<evidence type="ECO:0000256" key="5">
    <source>
        <dbReference type="RuleBase" id="RU365044"/>
    </source>
</evidence>
<dbReference type="GO" id="GO:0033743">
    <property type="term" value="F:peptide-methionine (R)-S-oxide reductase activity"/>
    <property type="evidence" value="ECO:0007669"/>
    <property type="project" value="UniProtKB-EC"/>
</dbReference>
<comment type="cofactor">
    <cofactor evidence="5">
        <name>Zn(2+)</name>
        <dbReference type="ChEBI" id="CHEBI:29105"/>
    </cofactor>
    <text evidence="5">Binds 1 zinc ion per subunit.</text>
</comment>
<evidence type="ECO:0000256" key="2">
    <source>
        <dbReference type="ARBA" id="ARBA00022723"/>
    </source>
</evidence>
<dbReference type="InterPro" id="IPR028427">
    <property type="entry name" value="Met_Sox_Rdtase_MsrB"/>
</dbReference>
<dbReference type="FunCoup" id="F4RTK0">
    <property type="interactions" value="65"/>
</dbReference>
<dbReference type="PROSITE" id="PS51790">
    <property type="entry name" value="MSRB"/>
    <property type="match status" value="1"/>
</dbReference>
<gene>
    <name evidence="7" type="ORF">MELLADRAFT_108582</name>
</gene>
<dbReference type="PANTHER" id="PTHR46081:SF8">
    <property type="entry name" value="PEPTIDE METHIONINE SULFOXIDE REDUCTASE 2"/>
    <property type="match status" value="1"/>
</dbReference>
<protein>
    <recommendedName>
        <fullName evidence="5">Peptide-methionine (R)-S-oxide reductase</fullName>
        <ecNumber evidence="5">1.8.4.12</ecNumber>
    </recommendedName>
</protein>
<dbReference type="AlphaFoldDB" id="F4RTK0"/>
<evidence type="ECO:0000259" key="6">
    <source>
        <dbReference type="PROSITE" id="PS51790"/>
    </source>
</evidence>
<dbReference type="NCBIfam" id="TIGR00357">
    <property type="entry name" value="peptide-methionine (R)-S-oxide reductase MsrB"/>
    <property type="match status" value="1"/>
</dbReference>
<dbReference type="InParanoid" id="F4RTK0"/>
<sequence length="146" mass="16640">MDQTDLPKTEEEWKLKLDPEQFRILRLKGTEMAGSGTYDQHMPTKGIYECVGCSAPLYRFDHKFKSGCGWPAFFDAFPGAVNRQEDRMFGMVRTEITCARCGGHLGHVFKGERYPTPTDERHCVNSVSIKFNDQVSAEEISKDKKP</sequence>
<comment type="similarity">
    <text evidence="1 5">Belongs to the MsrB Met sulfoxide reductase family.</text>
</comment>
<feature type="domain" description="MsrB" evidence="6">
    <location>
        <begin position="10"/>
        <end position="134"/>
    </location>
</feature>
<evidence type="ECO:0000313" key="7">
    <source>
        <dbReference type="EMBL" id="EGG04269.1"/>
    </source>
</evidence>
<name>F4RTK0_MELLP</name>
<evidence type="ECO:0000313" key="8">
    <source>
        <dbReference type="Proteomes" id="UP000001072"/>
    </source>
</evidence>
<organism evidence="8">
    <name type="scientific">Melampsora larici-populina (strain 98AG31 / pathotype 3-4-7)</name>
    <name type="common">Poplar leaf rust fungus</name>
    <dbReference type="NCBI Taxonomy" id="747676"/>
    <lineage>
        <taxon>Eukaryota</taxon>
        <taxon>Fungi</taxon>
        <taxon>Dikarya</taxon>
        <taxon>Basidiomycota</taxon>
        <taxon>Pucciniomycotina</taxon>
        <taxon>Pucciniomycetes</taxon>
        <taxon>Pucciniales</taxon>
        <taxon>Melampsoraceae</taxon>
        <taxon>Melampsora</taxon>
    </lineage>
</organism>
<dbReference type="SUPFAM" id="SSF51316">
    <property type="entry name" value="Mss4-like"/>
    <property type="match status" value="1"/>
</dbReference>
<keyword evidence="4 5" id="KW-0560">Oxidoreductase</keyword>
<reference evidence="8" key="1">
    <citation type="journal article" date="2011" name="Proc. Natl. Acad. Sci. U.S.A.">
        <title>Obligate biotrophy features unraveled by the genomic analysis of rust fungi.</title>
        <authorList>
            <person name="Duplessis S."/>
            <person name="Cuomo C.A."/>
            <person name="Lin Y.-C."/>
            <person name="Aerts A."/>
            <person name="Tisserant E."/>
            <person name="Veneault-Fourrey C."/>
            <person name="Joly D.L."/>
            <person name="Hacquard S."/>
            <person name="Amselem J."/>
            <person name="Cantarel B.L."/>
            <person name="Chiu R."/>
            <person name="Coutinho P.M."/>
            <person name="Feau N."/>
            <person name="Field M."/>
            <person name="Frey P."/>
            <person name="Gelhaye E."/>
            <person name="Goldberg J."/>
            <person name="Grabherr M.G."/>
            <person name="Kodira C.D."/>
            <person name="Kohler A."/>
            <person name="Kuees U."/>
            <person name="Lindquist E.A."/>
            <person name="Lucas S.M."/>
            <person name="Mago R."/>
            <person name="Mauceli E."/>
            <person name="Morin E."/>
            <person name="Murat C."/>
            <person name="Pangilinan J.L."/>
            <person name="Park R."/>
            <person name="Pearson M."/>
            <person name="Quesneville H."/>
            <person name="Rouhier N."/>
            <person name="Sakthikumar S."/>
            <person name="Salamov A.A."/>
            <person name="Schmutz J."/>
            <person name="Selles B."/>
            <person name="Shapiro H."/>
            <person name="Tanguay P."/>
            <person name="Tuskan G.A."/>
            <person name="Henrissat B."/>
            <person name="Van de Peer Y."/>
            <person name="Rouze P."/>
            <person name="Ellis J.G."/>
            <person name="Dodds P.N."/>
            <person name="Schein J.E."/>
            <person name="Zhong S."/>
            <person name="Hamelin R.C."/>
            <person name="Grigoriev I.V."/>
            <person name="Szabo L.J."/>
            <person name="Martin F."/>
        </authorList>
    </citation>
    <scope>NUCLEOTIDE SEQUENCE [LARGE SCALE GENOMIC DNA]</scope>
    <source>
        <strain evidence="8">98AG31 / pathotype 3-4-7</strain>
    </source>
</reference>
<dbReference type="GeneID" id="18923504"/>
<dbReference type="InterPro" id="IPR011057">
    <property type="entry name" value="Mss4-like_sf"/>
</dbReference>
<accession>F4RTK0</accession>
<dbReference type="EMBL" id="GL883119">
    <property type="protein sequence ID" value="EGG04269.1"/>
    <property type="molecule type" value="Genomic_DNA"/>
</dbReference>
<dbReference type="STRING" id="747676.F4RTK0"/>
<dbReference type="HOGENOM" id="CLU_031040_8_1_1"/>
<evidence type="ECO:0000256" key="3">
    <source>
        <dbReference type="ARBA" id="ARBA00022833"/>
    </source>
</evidence>
<dbReference type="PANTHER" id="PTHR46081">
    <property type="entry name" value="PEPTIDE METHIONINE SULFOXIDE REDUCTASE 2"/>
    <property type="match status" value="1"/>
</dbReference>
<keyword evidence="3 5" id="KW-0862">Zinc</keyword>
<dbReference type="eggNOG" id="KOG0856">
    <property type="taxonomic scope" value="Eukaryota"/>
</dbReference>